<dbReference type="SUPFAM" id="SSF56954">
    <property type="entry name" value="Outer membrane efflux proteins (OEP)"/>
    <property type="match status" value="1"/>
</dbReference>
<keyword evidence="6" id="KW-0472">Membrane</keyword>
<accession>A0A512BMM7</accession>
<dbReference type="InterPro" id="IPR051906">
    <property type="entry name" value="TolC-like"/>
</dbReference>
<protein>
    <submittedName>
        <fullName evidence="9">Channel protein TolC</fullName>
    </submittedName>
</protein>
<dbReference type="Pfam" id="PF02321">
    <property type="entry name" value="OEP"/>
    <property type="match status" value="2"/>
</dbReference>
<keyword evidence="10" id="KW-1185">Reference proteome</keyword>
<keyword evidence="3" id="KW-0813">Transport</keyword>
<comment type="subcellular location">
    <subcellularLocation>
        <location evidence="1">Cell outer membrane</location>
    </subcellularLocation>
</comment>
<dbReference type="InterPro" id="IPR003423">
    <property type="entry name" value="OMP_efflux"/>
</dbReference>
<keyword evidence="4" id="KW-1134">Transmembrane beta strand</keyword>
<evidence type="ECO:0000256" key="5">
    <source>
        <dbReference type="ARBA" id="ARBA00022692"/>
    </source>
</evidence>
<dbReference type="InterPro" id="IPR010130">
    <property type="entry name" value="T1SS_OMP_TolC"/>
</dbReference>
<evidence type="ECO:0000256" key="2">
    <source>
        <dbReference type="ARBA" id="ARBA00007613"/>
    </source>
</evidence>
<evidence type="ECO:0000256" key="7">
    <source>
        <dbReference type="ARBA" id="ARBA00023237"/>
    </source>
</evidence>
<dbReference type="GO" id="GO:0015288">
    <property type="term" value="F:porin activity"/>
    <property type="evidence" value="ECO:0007669"/>
    <property type="project" value="TreeGrafter"/>
</dbReference>
<evidence type="ECO:0000313" key="10">
    <source>
        <dbReference type="Proteomes" id="UP000321085"/>
    </source>
</evidence>
<evidence type="ECO:0000313" key="9">
    <source>
        <dbReference type="EMBL" id="GEO13211.1"/>
    </source>
</evidence>
<gene>
    <name evidence="9" type="ORF">MAE02_09070</name>
</gene>
<evidence type="ECO:0000256" key="1">
    <source>
        <dbReference type="ARBA" id="ARBA00004442"/>
    </source>
</evidence>
<dbReference type="PANTHER" id="PTHR30026:SF22">
    <property type="entry name" value="OUTER MEMBRANE EFFLUX PROTEIN"/>
    <property type="match status" value="1"/>
</dbReference>
<evidence type="ECO:0000256" key="4">
    <source>
        <dbReference type="ARBA" id="ARBA00022452"/>
    </source>
</evidence>
<evidence type="ECO:0000256" key="3">
    <source>
        <dbReference type="ARBA" id="ARBA00022448"/>
    </source>
</evidence>
<keyword evidence="5" id="KW-0812">Transmembrane</keyword>
<dbReference type="EMBL" id="BJYU01000008">
    <property type="protein sequence ID" value="GEO13211.1"/>
    <property type="molecule type" value="Genomic_DNA"/>
</dbReference>
<dbReference type="GO" id="GO:1990281">
    <property type="term" value="C:efflux pump complex"/>
    <property type="evidence" value="ECO:0007669"/>
    <property type="project" value="TreeGrafter"/>
</dbReference>
<dbReference type="Proteomes" id="UP000321085">
    <property type="component" value="Unassembled WGS sequence"/>
</dbReference>
<organism evidence="9 10">
    <name type="scientific">Microvirga aerophila</name>
    <dbReference type="NCBI Taxonomy" id="670291"/>
    <lineage>
        <taxon>Bacteria</taxon>
        <taxon>Pseudomonadati</taxon>
        <taxon>Pseudomonadota</taxon>
        <taxon>Alphaproteobacteria</taxon>
        <taxon>Hyphomicrobiales</taxon>
        <taxon>Methylobacteriaceae</taxon>
        <taxon>Microvirga</taxon>
    </lineage>
</organism>
<comment type="caution">
    <text evidence="9">The sequence shown here is derived from an EMBL/GenBank/DDBJ whole genome shotgun (WGS) entry which is preliminary data.</text>
</comment>
<sequence length="445" mass="48288">MFVLTGTAQLSAETLESALSRAYGNNPTLNAQRASVRVTDENVARAKSGYRPQVNASADAGRTWTEFNTPGGGSTTRNLNPRGVGLEINQSIFNGNRTNNGVRQAESSVLGARENLNNNEQNVLFDSAEAYMNVLRDTAILDLQRNNVEVIDEQLRQTRDRFNVGEVTRTDVAQAESRLAASRSQASLAEANLRTSIAQYRQVVGVEPRQLAPGRPLDRLLPRSVNSALNVAFAEHPAIKAALHGVDVAEIQVRIEQGALAPQLGVNGNVAQRYDNQTTGDRTLSASVVAQLVVPIYDGGQAYASTRQAKETVSQRRLEADSIRDQVRAAVISSWGQLEAARAQISAAQAQVDAAETALNGVREEARVGQRTTLDVLNAQQELLNARVNLITAQRDRVVGSYLVVQSMGRLNSRALGLAVNHYSPKIHYDQVKDLWGGFTTPDGR</sequence>
<keyword evidence="8" id="KW-0175">Coiled coil</keyword>
<comment type="similarity">
    <text evidence="2">Belongs to the outer membrane factor (OMF) (TC 1.B.17) family.</text>
</comment>
<dbReference type="GO" id="GO:0015562">
    <property type="term" value="F:efflux transmembrane transporter activity"/>
    <property type="evidence" value="ECO:0007669"/>
    <property type="project" value="InterPro"/>
</dbReference>
<keyword evidence="7" id="KW-0998">Cell outer membrane</keyword>
<name>A0A512BMM7_9HYPH</name>
<dbReference type="AlphaFoldDB" id="A0A512BMM7"/>
<feature type="coiled-coil region" evidence="8">
    <location>
        <begin position="338"/>
        <end position="365"/>
    </location>
</feature>
<dbReference type="NCBIfam" id="TIGR01844">
    <property type="entry name" value="type_I_sec_TolC"/>
    <property type="match status" value="1"/>
</dbReference>
<dbReference type="PANTHER" id="PTHR30026">
    <property type="entry name" value="OUTER MEMBRANE PROTEIN TOLC"/>
    <property type="match status" value="1"/>
</dbReference>
<reference evidence="9 10" key="1">
    <citation type="submission" date="2019-07" db="EMBL/GenBank/DDBJ databases">
        <title>Whole genome shotgun sequence of Microvirga aerophila NBRC 106136.</title>
        <authorList>
            <person name="Hosoyama A."/>
            <person name="Uohara A."/>
            <person name="Ohji S."/>
            <person name="Ichikawa N."/>
        </authorList>
    </citation>
    <scope>NUCLEOTIDE SEQUENCE [LARGE SCALE GENOMIC DNA]</scope>
    <source>
        <strain evidence="9 10">NBRC 106136</strain>
    </source>
</reference>
<feature type="coiled-coil region" evidence="8">
    <location>
        <begin position="102"/>
        <end position="192"/>
    </location>
</feature>
<proteinExistence type="inferred from homology"/>
<evidence type="ECO:0000256" key="6">
    <source>
        <dbReference type="ARBA" id="ARBA00023136"/>
    </source>
</evidence>
<dbReference type="Gene3D" id="1.20.1600.10">
    <property type="entry name" value="Outer membrane efflux proteins (OEP)"/>
    <property type="match status" value="1"/>
</dbReference>
<dbReference type="GO" id="GO:0009279">
    <property type="term" value="C:cell outer membrane"/>
    <property type="evidence" value="ECO:0007669"/>
    <property type="project" value="UniProtKB-SubCell"/>
</dbReference>
<evidence type="ECO:0000256" key="8">
    <source>
        <dbReference type="SAM" id="Coils"/>
    </source>
</evidence>